<feature type="binding site" evidence="18">
    <location>
        <position position="378"/>
    </location>
    <ligand>
        <name>acetyl-CoA</name>
        <dbReference type="ChEBI" id="CHEBI:57288"/>
    </ligand>
</feature>
<dbReference type="Pfam" id="PF12804">
    <property type="entry name" value="NTP_transf_3"/>
    <property type="match status" value="1"/>
</dbReference>
<gene>
    <name evidence="18" type="primary">glmU</name>
    <name evidence="20" type="ORF">SAMN05216200_102279</name>
</gene>
<dbReference type="GO" id="GO:0019134">
    <property type="term" value="F:glucosamine-1-phosphate N-acetyltransferase activity"/>
    <property type="evidence" value="ECO:0007669"/>
    <property type="project" value="UniProtKB-UniRule"/>
</dbReference>
<feature type="binding site" evidence="18">
    <location>
        <position position="170"/>
    </location>
    <ligand>
        <name>UDP-N-acetyl-alpha-D-glucosamine</name>
        <dbReference type="ChEBI" id="CHEBI:57705"/>
    </ligand>
</feature>
<keyword evidence="4 18" id="KW-0963">Cytoplasm</keyword>
<feature type="region of interest" description="Pyrophosphorylase" evidence="18">
    <location>
        <begin position="1"/>
        <end position="244"/>
    </location>
</feature>
<evidence type="ECO:0000256" key="18">
    <source>
        <dbReference type="HAMAP-Rule" id="MF_01631"/>
    </source>
</evidence>
<comment type="pathway">
    <text evidence="18">Nucleotide-sugar biosynthesis; UDP-N-acetyl-alpha-D-glucosamine biosynthesis; N-acetyl-alpha-D-glucosamine 1-phosphate from alpha-D-glucosamine 6-phosphate (route II): step 2/2.</text>
</comment>
<dbReference type="CDD" id="cd02540">
    <property type="entry name" value="GT2_GlmU_N_bac"/>
    <property type="match status" value="1"/>
</dbReference>
<dbReference type="GO" id="GO:0003977">
    <property type="term" value="F:UDP-N-acetylglucosamine diphosphorylase activity"/>
    <property type="evidence" value="ECO:0007669"/>
    <property type="project" value="UniProtKB-UniRule"/>
</dbReference>
<dbReference type="InterPro" id="IPR018357">
    <property type="entry name" value="Hexapep_transf_CS"/>
</dbReference>
<feature type="binding site" evidence="18">
    <location>
        <position position="156"/>
    </location>
    <ligand>
        <name>UDP-N-acetyl-alpha-D-glucosamine</name>
        <dbReference type="ChEBI" id="CHEBI:57705"/>
    </ligand>
</feature>
<feature type="binding site" evidence="18">
    <location>
        <position position="349"/>
    </location>
    <ligand>
        <name>UDP-N-acetyl-alpha-D-glucosamine</name>
        <dbReference type="ChEBI" id="CHEBI:57705"/>
    </ligand>
</feature>
<organism evidence="20 21">
    <name type="scientific">Oceanicella actignis</name>
    <dbReference type="NCBI Taxonomy" id="1189325"/>
    <lineage>
        <taxon>Bacteria</taxon>
        <taxon>Pseudomonadati</taxon>
        <taxon>Pseudomonadota</taxon>
        <taxon>Alphaproteobacteria</taxon>
        <taxon>Rhodobacterales</taxon>
        <taxon>Paracoccaceae</taxon>
        <taxon>Oceanicella</taxon>
    </lineage>
</organism>
<keyword evidence="10 18" id="KW-0133">Cell shape</keyword>
<dbReference type="GO" id="GO:0000902">
    <property type="term" value="P:cell morphogenesis"/>
    <property type="evidence" value="ECO:0007669"/>
    <property type="project" value="UniProtKB-UniRule"/>
</dbReference>
<keyword evidence="7 18" id="KW-0479">Metal-binding</keyword>
<comment type="catalytic activity">
    <reaction evidence="16 18">
        <text>N-acetyl-alpha-D-glucosamine 1-phosphate + UTP + H(+) = UDP-N-acetyl-alpha-D-glucosamine + diphosphate</text>
        <dbReference type="Rhea" id="RHEA:13509"/>
        <dbReference type="ChEBI" id="CHEBI:15378"/>
        <dbReference type="ChEBI" id="CHEBI:33019"/>
        <dbReference type="ChEBI" id="CHEBI:46398"/>
        <dbReference type="ChEBI" id="CHEBI:57705"/>
        <dbReference type="ChEBI" id="CHEBI:57776"/>
        <dbReference type="EC" id="2.7.7.23"/>
    </reaction>
</comment>
<dbReference type="EC" id="2.3.1.157" evidence="18"/>
<keyword evidence="13 18" id="KW-0012">Acyltransferase</keyword>
<dbReference type="UniPathway" id="UPA00113">
    <property type="reaction ID" value="UER00532"/>
</dbReference>
<dbReference type="InterPro" id="IPR001451">
    <property type="entry name" value="Hexapep"/>
</dbReference>
<evidence type="ECO:0000256" key="14">
    <source>
        <dbReference type="ARBA" id="ARBA00023316"/>
    </source>
</evidence>
<accession>A0A1M7SDV7</accession>
<dbReference type="Gene3D" id="2.160.10.10">
    <property type="entry name" value="Hexapeptide repeat proteins"/>
    <property type="match status" value="1"/>
</dbReference>
<evidence type="ECO:0000256" key="2">
    <source>
        <dbReference type="ARBA" id="ARBA00007707"/>
    </source>
</evidence>
<keyword evidence="5 18" id="KW-0808">Transferase</keyword>
<dbReference type="InterPro" id="IPR025877">
    <property type="entry name" value="MobA-like_NTP_Trfase"/>
</dbReference>
<dbReference type="STRING" id="1189325.SAMN04488119_103229"/>
<feature type="binding site" evidence="18">
    <location>
        <begin position="384"/>
        <end position="385"/>
    </location>
    <ligand>
        <name>acetyl-CoA</name>
        <dbReference type="ChEBI" id="CHEBI:57288"/>
    </ligand>
</feature>
<dbReference type="OrthoDB" id="9775031at2"/>
<feature type="binding site" evidence="18">
    <location>
        <position position="438"/>
    </location>
    <ligand>
        <name>acetyl-CoA</name>
        <dbReference type="ChEBI" id="CHEBI:57288"/>
    </ligand>
</feature>
<feature type="domain" description="MobA-like NTP transferase" evidence="19">
    <location>
        <begin position="20"/>
        <end position="149"/>
    </location>
</feature>
<evidence type="ECO:0000256" key="15">
    <source>
        <dbReference type="ARBA" id="ARBA00048247"/>
    </source>
</evidence>
<proteinExistence type="inferred from homology"/>
<dbReference type="GO" id="GO:0006048">
    <property type="term" value="P:UDP-N-acetylglucosamine biosynthetic process"/>
    <property type="evidence" value="ECO:0007669"/>
    <property type="project" value="UniProtKB-UniPathway"/>
</dbReference>
<evidence type="ECO:0000256" key="13">
    <source>
        <dbReference type="ARBA" id="ARBA00023315"/>
    </source>
</evidence>
<dbReference type="Proteomes" id="UP000184066">
    <property type="component" value="Unassembled WGS sequence"/>
</dbReference>
<feature type="binding site" evidence="18">
    <location>
        <position position="37"/>
    </location>
    <ligand>
        <name>UDP-N-acetyl-alpha-D-glucosamine</name>
        <dbReference type="ChEBI" id="CHEBI:57705"/>
    </ligand>
</feature>
<evidence type="ECO:0000256" key="5">
    <source>
        <dbReference type="ARBA" id="ARBA00022679"/>
    </source>
</evidence>
<dbReference type="Gene3D" id="3.90.550.10">
    <property type="entry name" value="Spore Coat Polysaccharide Biosynthesis Protein SpsA, Chain A"/>
    <property type="match status" value="1"/>
</dbReference>
<evidence type="ECO:0000256" key="17">
    <source>
        <dbReference type="ARBA" id="ARBA00049628"/>
    </source>
</evidence>
<comment type="catalytic activity">
    <reaction evidence="15 18">
        <text>alpha-D-glucosamine 1-phosphate + acetyl-CoA = N-acetyl-alpha-D-glucosamine 1-phosphate + CoA + H(+)</text>
        <dbReference type="Rhea" id="RHEA:13725"/>
        <dbReference type="ChEBI" id="CHEBI:15378"/>
        <dbReference type="ChEBI" id="CHEBI:57287"/>
        <dbReference type="ChEBI" id="CHEBI:57288"/>
        <dbReference type="ChEBI" id="CHEBI:57776"/>
        <dbReference type="ChEBI" id="CHEBI:58516"/>
        <dbReference type="EC" id="2.3.1.157"/>
    </reaction>
</comment>
<dbReference type="RefSeq" id="WP_072746347.1">
    <property type="nucleotide sequence ID" value="NZ_FOHL01000003.1"/>
</dbReference>
<dbReference type="GO" id="GO:0008360">
    <property type="term" value="P:regulation of cell shape"/>
    <property type="evidence" value="ECO:0007669"/>
    <property type="project" value="UniProtKB-KW"/>
</dbReference>
<dbReference type="InterPro" id="IPR005882">
    <property type="entry name" value="Bifunctional_GlmU"/>
</dbReference>
<evidence type="ECO:0000259" key="19">
    <source>
        <dbReference type="Pfam" id="PF12804"/>
    </source>
</evidence>
<feature type="binding site" evidence="18">
    <location>
        <position position="90"/>
    </location>
    <ligand>
        <name>UDP-N-acetyl-alpha-D-glucosamine</name>
        <dbReference type="ChEBI" id="CHEBI:57705"/>
    </ligand>
</feature>
<evidence type="ECO:0000256" key="9">
    <source>
        <dbReference type="ARBA" id="ARBA00022842"/>
    </source>
</evidence>
<dbReference type="SUPFAM" id="SSF53448">
    <property type="entry name" value="Nucleotide-diphospho-sugar transferases"/>
    <property type="match status" value="1"/>
</dbReference>
<evidence type="ECO:0000256" key="11">
    <source>
        <dbReference type="ARBA" id="ARBA00022984"/>
    </source>
</evidence>
<feature type="region of interest" description="N-acetyltransferase" evidence="18">
    <location>
        <begin position="266"/>
        <end position="466"/>
    </location>
</feature>
<dbReference type="PANTHER" id="PTHR43584:SF3">
    <property type="entry name" value="BIFUNCTIONAL PROTEIN GLMU"/>
    <property type="match status" value="1"/>
</dbReference>
<evidence type="ECO:0000256" key="16">
    <source>
        <dbReference type="ARBA" id="ARBA00048493"/>
    </source>
</evidence>
<comment type="caution">
    <text evidence="18">Lacks conserved residue(s) required for the propagation of feature annotation.</text>
</comment>
<dbReference type="UniPathway" id="UPA00973"/>
<feature type="binding site" evidence="18">
    <location>
        <begin position="95"/>
        <end position="96"/>
    </location>
    <ligand>
        <name>UDP-N-acetyl-alpha-D-glucosamine</name>
        <dbReference type="ChEBI" id="CHEBI:57705"/>
    </ligand>
</feature>
<evidence type="ECO:0000256" key="6">
    <source>
        <dbReference type="ARBA" id="ARBA00022695"/>
    </source>
</evidence>
<keyword evidence="8 18" id="KW-0677">Repeat</keyword>
<keyword evidence="11 18" id="KW-0573">Peptidoglycan synthesis</keyword>
<feature type="binding site" evidence="18">
    <location>
        <position position="364"/>
    </location>
    <ligand>
        <name>UDP-N-acetyl-alpha-D-glucosamine</name>
        <dbReference type="ChEBI" id="CHEBI:57705"/>
    </ligand>
</feature>
<evidence type="ECO:0000256" key="12">
    <source>
        <dbReference type="ARBA" id="ARBA00023268"/>
    </source>
</evidence>
<comment type="subunit">
    <text evidence="18">Homotrimer.</text>
</comment>
<dbReference type="GO" id="GO:0000287">
    <property type="term" value="F:magnesium ion binding"/>
    <property type="evidence" value="ECO:0007669"/>
    <property type="project" value="UniProtKB-UniRule"/>
</dbReference>
<sequence>MTSRDISAPDPSAPPRPAAVVILAAGEGSRMNSDLPKALHPIGGAPMLAHVIAAAEALEPARMALVVGAGADQVTRAARDLRPDIAVAVQEPRLGTAHAVRQALPALEGFEGDVFVLYADTPLIRPETLRAMAARRAEGAAAVVLGFEAADPGAYGRLIVRDGALERIVEAREAGPDELAVRLCNSGVMCVDAARLPALLAQVRADNAKGEYYLTDIVALLRAQGGAVAVELCPEAETLGVNARDDLARAEAAFQARMRAAALADGVTLVAPETVFFAHDTVLGRDCVVEPNVVFGPGVTAETGARIRAFSHLEDCHVSAGASVGPFARLRGGAEIGPDARVGNFVEIKNAILEEGAKAAHLTYLGDAHVGARANVGAGTITCNYDGFAKHRTEIGEEAFVGSNAALVAPVRVGRGAIVAAGSTITRDVPDDALALARGRQENKPGRAPVLRAALERAARALRGRG</sequence>
<keyword evidence="6 18" id="KW-0548">Nucleotidyltransferase</keyword>
<reference evidence="20 21" key="1">
    <citation type="submission" date="2016-12" db="EMBL/GenBank/DDBJ databases">
        <authorList>
            <person name="Song W.-J."/>
            <person name="Kurnit D.M."/>
        </authorList>
    </citation>
    <scope>NUCLEOTIDE SEQUENCE [LARGE SCALE GENOMIC DNA]</scope>
    <source>
        <strain evidence="20 21">CGMCC 1.10808</strain>
    </source>
</reference>
<feature type="binding site" evidence="18">
    <location>
        <position position="331"/>
    </location>
    <ligand>
        <name>UDP-N-acetyl-alpha-D-glucosamine</name>
        <dbReference type="ChEBI" id="CHEBI:57705"/>
    </ligand>
</feature>
<evidence type="ECO:0000256" key="8">
    <source>
        <dbReference type="ARBA" id="ARBA00022737"/>
    </source>
</evidence>
<dbReference type="InterPro" id="IPR038009">
    <property type="entry name" value="GlmU_C_LbH"/>
</dbReference>
<dbReference type="CDD" id="cd03353">
    <property type="entry name" value="LbH_GlmU_C"/>
    <property type="match status" value="1"/>
</dbReference>
<dbReference type="PANTHER" id="PTHR43584">
    <property type="entry name" value="NUCLEOTIDYL TRANSFERASE"/>
    <property type="match status" value="1"/>
</dbReference>
<evidence type="ECO:0000256" key="7">
    <source>
        <dbReference type="ARBA" id="ARBA00022723"/>
    </source>
</evidence>
<keyword evidence="21" id="KW-1185">Reference proteome</keyword>
<feature type="binding site" evidence="18">
    <location>
        <position position="421"/>
    </location>
    <ligand>
        <name>acetyl-CoA</name>
        <dbReference type="ChEBI" id="CHEBI:57288"/>
    </ligand>
</feature>
<feature type="binding site" evidence="18">
    <location>
        <position position="120"/>
    </location>
    <ligand>
        <name>Mg(2+)</name>
        <dbReference type="ChEBI" id="CHEBI:18420"/>
    </ligand>
</feature>
<dbReference type="PROSITE" id="PS00101">
    <property type="entry name" value="HEXAPEP_TRANSFERASES"/>
    <property type="match status" value="2"/>
</dbReference>
<comment type="function">
    <text evidence="17 18">Catalyzes the last two sequential reactions in the de novo biosynthetic pathway for UDP-N-acetylglucosamine (UDP-GlcNAc). The C-terminal domain catalyzes the transfer of acetyl group from acetyl coenzyme A to glucosamine-1-phosphate (GlcN-1-P) to produce N-acetylglucosamine-1-phosphate (GlcNAc-1-P), which is converted into UDP-GlcNAc by the transfer of uridine 5-monophosphate (from uridine 5-triphosphate), a reaction catalyzed by the N-terminal domain.</text>
</comment>
<dbReference type="EMBL" id="FRDL01000002">
    <property type="protein sequence ID" value="SHN56655.1"/>
    <property type="molecule type" value="Genomic_DNA"/>
</dbReference>
<feature type="binding site" evidence="18">
    <location>
        <position position="242"/>
    </location>
    <ligand>
        <name>Mg(2+)</name>
        <dbReference type="ChEBI" id="CHEBI:18420"/>
    </ligand>
</feature>
<evidence type="ECO:0000256" key="4">
    <source>
        <dbReference type="ARBA" id="ARBA00022490"/>
    </source>
</evidence>
<dbReference type="GO" id="GO:0071555">
    <property type="term" value="P:cell wall organization"/>
    <property type="evidence" value="ECO:0007669"/>
    <property type="project" value="UniProtKB-KW"/>
</dbReference>
<comment type="pathway">
    <text evidence="18">Bacterial outer membrane biogenesis; LPS lipid A biosynthesis.</text>
</comment>
<comment type="pathway">
    <text evidence="18">Nucleotide-sugar biosynthesis; UDP-N-acetyl-alpha-D-glucosamine biosynthesis; UDP-N-acetyl-alpha-D-glucosamine from N-acetyl-alpha-D-glucosamine 1-phosphate: step 1/1.</text>
</comment>
<dbReference type="SUPFAM" id="SSF51161">
    <property type="entry name" value="Trimeric LpxA-like enzymes"/>
    <property type="match status" value="1"/>
</dbReference>
<dbReference type="GO" id="GO:0005737">
    <property type="term" value="C:cytoplasm"/>
    <property type="evidence" value="ECO:0007669"/>
    <property type="project" value="UniProtKB-SubCell"/>
</dbReference>
<feature type="binding site" evidence="18">
    <location>
        <position position="185"/>
    </location>
    <ligand>
        <name>UDP-N-acetyl-alpha-D-glucosamine</name>
        <dbReference type="ChEBI" id="CHEBI:57705"/>
    </ligand>
</feature>
<evidence type="ECO:0000256" key="1">
    <source>
        <dbReference type="ARBA" id="ARBA00004496"/>
    </source>
</evidence>
<keyword evidence="12 18" id="KW-0511">Multifunctional enzyme</keyword>
<evidence type="ECO:0000313" key="20">
    <source>
        <dbReference type="EMBL" id="SHN56655.1"/>
    </source>
</evidence>
<dbReference type="InterPro" id="IPR029044">
    <property type="entry name" value="Nucleotide-diphossugar_trans"/>
</dbReference>
<dbReference type="InterPro" id="IPR050065">
    <property type="entry name" value="GlmU-like"/>
</dbReference>
<dbReference type="Pfam" id="PF00132">
    <property type="entry name" value="Hexapep"/>
    <property type="match status" value="1"/>
</dbReference>
<feature type="binding site" evidence="18">
    <location>
        <position position="375"/>
    </location>
    <ligand>
        <name>UDP-N-acetyl-alpha-D-glucosamine</name>
        <dbReference type="ChEBI" id="CHEBI:57705"/>
    </ligand>
</feature>
<feature type="binding site" evidence="18">
    <location>
        <position position="242"/>
    </location>
    <ligand>
        <name>UDP-N-acetyl-alpha-D-glucosamine</name>
        <dbReference type="ChEBI" id="CHEBI:57705"/>
    </ligand>
</feature>
<feature type="active site" description="Proton acceptor" evidence="18">
    <location>
        <position position="361"/>
    </location>
</feature>
<comment type="similarity">
    <text evidence="2 18">In the C-terminal section; belongs to the transferase hexapeptide repeat family.</text>
</comment>
<dbReference type="NCBIfam" id="NF010933">
    <property type="entry name" value="PRK14353.1"/>
    <property type="match status" value="1"/>
</dbReference>
<evidence type="ECO:0000313" key="21">
    <source>
        <dbReference type="Proteomes" id="UP000184066"/>
    </source>
</evidence>
<dbReference type="InterPro" id="IPR011004">
    <property type="entry name" value="Trimer_LpxA-like_sf"/>
</dbReference>
<feature type="region of interest" description="Linker" evidence="18">
    <location>
        <begin position="245"/>
        <end position="265"/>
    </location>
</feature>
<feature type="binding site" evidence="18">
    <location>
        <position position="403"/>
    </location>
    <ligand>
        <name>acetyl-CoA</name>
        <dbReference type="ChEBI" id="CHEBI:57288"/>
    </ligand>
</feature>
<dbReference type="GO" id="GO:0009245">
    <property type="term" value="P:lipid A biosynthetic process"/>
    <property type="evidence" value="ECO:0007669"/>
    <property type="project" value="UniProtKB-UniRule"/>
</dbReference>
<dbReference type="EC" id="2.7.7.23" evidence="18"/>
<comment type="similarity">
    <text evidence="3 18">In the N-terminal section; belongs to the N-acetylglucosamine-1-phosphate uridyltransferase family.</text>
</comment>
<dbReference type="NCBIfam" id="TIGR01173">
    <property type="entry name" value="glmU"/>
    <property type="match status" value="1"/>
</dbReference>
<dbReference type="GO" id="GO:0009252">
    <property type="term" value="P:peptidoglycan biosynthetic process"/>
    <property type="evidence" value="ECO:0007669"/>
    <property type="project" value="UniProtKB-UniRule"/>
</dbReference>
<evidence type="ECO:0000256" key="10">
    <source>
        <dbReference type="ARBA" id="ARBA00022960"/>
    </source>
</evidence>
<feature type="binding site" evidence="18">
    <location>
        <begin position="23"/>
        <end position="26"/>
    </location>
    <ligand>
        <name>UDP-N-acetyl-alpha-D-glucosamine</name>
        <dbReference type="ChEBI" id="CHEBI:57705"/>
    </ligand>
</feature>
<name>A0A1M7SDV7_9RHOB</name>
<protein>
    <recommendedName>
        <fullName evidence="18">Bifunctional protein GlmU</fullName>
    </recommendedName>
    <domain>
        <recommendedName>
            <fullName evidence="18">UDP-N-acetylglucosamine pyrophosphorylase</fullName>
            <ecNumber evidence="18">2.7.7.23</ecNumber>
        </recommendedName>
        <alternativeName>
            <fullName evidence="18">N-acetylglucosamine-1-phosphate uridyltransferase</fullName>
        </alternativeName>
    </domain>
    <domain>
        <recommendedName>
            <fullName evidence="18">Glucosamine-1-phosphate N-acetyltransferase</fullName>
            <ecNumber evidence="18">2.3.1.157</ecNumber>
        </recommendedName>
    </domain>
</protein>
<comment type="subcellular location">
    <subcellularLocation>
        <location evidence="1 18">Cytoplasm</location>
    </subcellularLocation>
</comment>
<comment type="cofactor">
    <cofactor evidence="18">
        <name>Mg(2+)</name>
        <dbReference type="ChEBI" id="CHEBI:18420"/>
    </cofactor>
    <text evidence="18">Binds 1 Mg(2+) ion per subunit.</text>
</comment>
<keyword evidence="9 18" id="KW-0460">Magnesium</keyword>
<dbReference type="HAMAP" id="MF_01631">
    <property type="entry name" value="GlmU"/>
    <property type="match status" value="1"/>
</dbReference>
<keyword evidence="14 18" id="KW-0961">Cell wall biogenesis/degradation</keyword>
<dbReference type="AlphaFoldDB" id="A0A1M7SDV7"/>
<dbReference type="GO" id="GO:0016020">
    <property type="term" value="C:membrane"/>
    <property type="evidence" value="ECO:0007669"/>
    <property type="project" value="GOC"/>
</dbReference>
<evidence type="ECO:0000256" key="3">
    <source>
        <dbReference type="ARBA" id="ARBA00007947"/>
    </source>
</evidence>